<organism evidence="1">
    <name type="scientific">marine sediment metagenome</name>
    <dbReference type="NCBI Taxonomy" id="412755"/>
    <lineage>
        <taxon>unclassified sequences</taxon>
        <taxon>metagenomes</taxon>
        <taxon>ecological metagenomes</taxon>
    </lineage>
</organism>
<sequence length="89" mass="10321">MLLKGLTVDCSECYEEILNADVMSHPEVDPLCGACQAPYIREFRAMICPMCKKPMGDADPFFHEEDKEYEKPAHESCVHHIEEWNEPQY</sequence>
<dbReference type="EMBL" id="LAZR01023436">
    <property type="protein sequence ID" value="KKL78496.1"/>
    <property type="molecule type" value="Genomic_DNA"/>
</dbReference>
<dbReference type="AlphaFoldDB" id="A0A0F9FJ38"/>
<reference evidence="1" key="1">
    <citation type="journal article" date="2015" name="Nature">
        <title>Complex archaea that bridge the gap between prokaryotes and eukaryotes.</title>
        <authorList>
            <person name="Spang A."/>
            <person name="Saw J.H."/>
            <person name="Jorgensen S.L."/>
            <person name="Zaremba-Niedzwiedzka K."/>
            <person name="Martijn J."/>
            <person name="Lind A.E."/>
            <person name="van Eijk R."/>
            <person name="Schleper C."/>
            <person name="Guy L."/>
            <person name="Ettema T.J."/>
        </authorList>
    </citation>
    <scope>NUCLEOTIDE SEQUENCE</scope>
</reference>
<protein>
    <submittedName>
        <fullName evidence="1">Uncharacterized protein</fullName>
    </submittedName>
</protein>
<evidence type="ECO:0000313" key="1">
    <source>
        <dbReference type="EMBL" id="KKL78496.1"/>
    </source>
</evidence>
<accession>A0A0F9FJ38</accession>
<comment type="caution">
    <text evidence="1">The sequence shown here is derived from an EMBL/GenBank/DDBJ whole genome shotgun (WGS) entry which is preliminary data.</text>
</comment>
<proteinExistence type="predicted"/>
<feature type="non-terminal residue" evidence="1">
    <location>
        <position position="89"/>
    </location>
</feature>
<name>A0A0F9FJ38_9ZZZZ</name>
<gene>
    <name evidence="1" type="ORF">LCGC14_2024220</name>
</gene>